<dbReference type="PANTHER" id="PTHR30137:SF6">
    <property type="entry name" value="LUCIFERASE-LIKE MONOOXYGENASE"/>
    <property type="match status" value="1"/>
</dbReference>
<comment type="caution">
    <text evidence="2">The sequence shown here is derived from an EMBL/GenBank/DDBJ whole genome shotgun (WGS) entry which is preliminary data.</text>
</comment>
<dbReference type="EMBL" id="JAALHA020000001">
    <property type="protein sequence ID" value="MDR9893950.1"/>
    <property type="molecule type" value="Genomic_DNA"/>
</dbReference>
<sequence>MEFGLQFFPNVSPQEKSGQQYFDEALQLVSLCDELGYTHVRTVEHYFHRYGGYSPNPIIFLSAASQRTQKARLITGAVLPVFNNPLKLAGEIGMLDAISHGRLEVGFARAFLPHEFNRFGISLNESRERFEEGMAQVRYLLEEENVTMSGQFHHFANVTSLPRPTQTPRPPFWVAALASAESFVAAGQKGYGIMAIPLAGGKMAELIKLYRDAWKSAGYPGQGKVMLAFHMFCATSMEEAIAAARQPLIYYLESLVEAASEWVDGVSSFDYLGYDKIIAGLKQETFESQIEKGSAWIGTPAQIQDMISHYYEQVGGFEIASLQVNFNTIVLKDAEASIRLFAQEVMPHFTQVH</sequence>
<dbReference type="GO" id="GO:0016705">
    <property type="term" value="F:oxidoreductase activity, acting on paired donors, with incorporation or reduction of molecular oxygen"/>
    <property type="evidence" value="ECO:0007669"/>
    <property type="project" value="InterPro"/>
</dbReference>
<evidence type="ECO:0000313" key="3">
    <source>
        <dbReference type="Proteomes" id="UP000667802"/>
    </source>
</evidence>
<dbReference type="InterPro" id="IPR050766">
    <property type="entry name" value="Bact_Lucif_Oxidored"/>
</dbReference>
<evidence type="ECO:0000313" key="2">
    <source>
        <dbReference type="EMBL" id="MDR9893950.1"/>
    </source>
</evidence>
<dbReference type="Proteomes" id="UP000667802">
    <property type="component" value="Unassembled WGS sequence"/>
</dbReference>
<dbReference type="PANTHER" id="PTHR30137">
    <property type="entry name" value="LUCIFERASE-LIKE MONOOXYGENASE"/>
    <property type="match status" value="1"/>
</dbReference>
<protein>
    <submittedName>
        <fullName evidence="2">LLM class flavin-dependent oxidoreductase</fullName>
    </submittedName>
</protein>
<dbReference type="Pfam" id="PF00296">
    <property type="entry name" value="Bac_luciferase"/>
    <property type="match status" value="1"/>
</dbReference>
<proteinExistence type="predicted"/>
<keyword evidence="3" id="KW-1185">Reference proteome</keyword>
<dbReference type="InterPro" id="IPR036661">
    <property type="entry name" value="Luciferase-like_sf"/>
</dbReference>
<dbReference type="GO" id="GO:0005829">
    <property type="term" value="C:cytosol"/>
    <property type="evidence" value="ECO:0007669"/>
    <property type="project" value="TreeGrafter"/>
</dbReference>
<name>A0AAP5I3F3_9CYAN</name>
<dbReference type="AlphaFoldDB" id="A0AAP5I3F3"/>
<dbReference type="SUPFAM" id="SSF51679">
    <property type="entry name" value="Bacterial luciferase-like"/>
    <property type="match status" value="1"/>
</dbReference>
<accession>A0AAP5I3F3</accession>
<dbReference type="InterPro" id="IPR011251">
    <property type="entry name" value="Luciferase-like_dom"/>
</dbReference>
<evidence type="ECO:0000259" key="1">
    <source>
        <dbReference type="Pfam" id="PF00296"/>
    </source>
</evidence>
<gene>
    <name evidence="2" type="ORF">G7B40_005095</name>
</gene>
<organism evidence="2 3">
    <name type="scientific">Aetokthonos hydrillicola Thurmond2011</name>
    <dbReference type="NCBI Taxonomy" id="2712845"/>
    <lineage>
        <taxon>Bacteria</taxon>
        <taxon>Bacillati</taxon>
        <taxon>Cyanobacteriota</taxon>
        <taxon>Cyanophyceae</taxon>
        <taxon>Nostocales</taxon>
        <taxon>Hapalosiphonaceae</taxon>
        <taxon>Aetokthonos</taxon>
    </lineage>
</organism>
<dbReference type="RefSeq" id="WP_208339607.1">
    <property type="nucleotide sequence ID" value="NZ_CAWQFN010000556.1"/>
</dbReference>
<feature type="domain" description="Luciferase-like" evidence="1">
    <location>
        <begin position="1"/>
        <end position="313"/>
    </location>
</feature>
<reference evidence="3" key="1">
    <citation type="journal article" date="2021" name="Science">
        <title>Hunting the eagle killer: A cyanobacterial neurotoxin causes vacuolar myelinopathy.</title>
        <authorList>
            <person name="Breinlinger S."/>
            <person name="Phillips T.J."/>
            <person name="Haram B.N."/>
            <person name="Mares J."/>
            <person name="Martinez Yerena J.A."/>
            <person name="Hrouzek P."/>
            <person name="Sobotka R."/>
            <person name="Henderson W.M."/>
            <person name="Schmieder P."/>
            <person name="Williams S.M."/>
            <person name="Lauderdale J.D."/>
            <person name="Wilde H.D."/>
            <person name="Gerrin W."/>
            <person name="Kust A."/>
            <person name="Washington J.W."/>
            <person name="Wagner C."/>
            <person name="Geier B."/>
            <person name="Liebeke M."/>
            <person name="Enke H."/>
            <person name="Niedermeyer T.H.J."/>
            <person name="Wilde S.B."/>
        </authorList>
    </citation>
    <scope>NUCLEOTIDE SEQUENCE [LARGE SCALE GENOMIC DNA]</scope>
    <source>
        <strain evidence="3">Thurmond2011</strain>
    </source>
</reference>
<dbReference type="Gene3D" id="3.20.20.30">
    <property type="entry name" value="Luciferase-like domain"/>
    <property type="match status" value="1"/>
</dbReference>